<evidence type="ECO:0000256" key="4">
    <source>
        <dbReference type="ARBA" id="ARBA00022989"/>
    </source>
</evidence>
<feature type="transmembrane region" description="Helical" evidence="6">
    <location>
        <begin position="279"/>
        <end position="303"/>
    </location>
</feature>
<organism evidence="7 8">
    <name type="scientific">Ramlibacter ginsenosidimutans</name>
    <dbReference type="NCBI Taxonomy" id="502333"/>
    <lineage>
        <taxon>Bacteria</taxon>
        <taxon>Pseudomonadati</taxon>
        <taxon>Pseudomonadota</taxon>
        <taxon>Betaproteobacteria</taxon>
        <taxon>Burkholderiales</taxon>
        <taxon>Comamonadaceae</taxon>
        <taxon>Ramlibacter</taxon>
    </lineage>
</organism>
<proteinExistence type="predicted"/>
<feature type="transmembrane region" description="Helical" evidence="6">
    <location>
        <begin position="242"/>
        <end position="267"/>
    </location>
</feature>
<evidence type="ECO:0000313" key="8">
    <source>
        <dbReference type="Proteomes" id="UP000630528"/>
    </source>
</evidence>
<dbReference type="EMBL" id="JAEPWM010000001">
    <property type="protein sequence ID" value="MBK6005579.1"/>
    <property type="molecule type" value="Genomic_DNA"/>
</dbReference>
<reference evidence="7" key="2">
    <citation type="submission" date="2021-01" db="EMBL/GenBank/DDBJ databases">
        <authorList>
            <person name="Kang M."/>
        </authorList>
    </citation>
    <scope>NUCLEOTIDE SEQUENCE</scope>
    <source>
        <strain evidence="7">KACC 17527</strain>
    </source>
</reference>
<keyword evidence="8" id="KW-1185">Reference proteome</keyword>
<feature type="transmembrane region" description="Helical" evidence="6">
    <location>
        <begin position="129"/>
        <end position="154"/>
    </location>
</feature>
<reference evidence="7" key="1">
    <citation type="journal article" date="2012" name="J. Microbiol. Biotechnol.">
        <title>Ramlibacter ginsenosidimutans sp. nov., with ginsenoside-converting activity.</title>
        <authorList>
            <person name="Wang L."/>
            <person name="An D.S."/>
            <person name="Kim S.G."/>
            <person name="Jin F.X."/>
            <person name="Kim S.C."/>
            <person name="Lee S.T."/>
            <person name="Im W.T."/>
        </authorList>
    </citation>
    <scope>NUCLEOTIDE SEQUENCE</scope>
    <source>
        <strain evidence="7">KACC 17527</strain>
    </source>
</reference>
<keyword evidence="2" id="KW-1003">Cell membrane</keyword>
<dbReference type="Proteomes" id="UP000630528">
    <property type="component" value="Unassembled WGS sequence"/>
</dbReference>
<feature type="transmembrane region" description="Helical" evidence="6">
    <location>
        <begin position="166"/>
        <end position="189"/>
    </location>
</feature>
<feature type="transmembrane region" description="Helical" evidence="6">
    <location>
        <begin position="209"/>
        <end position="230"/>
    </location>
</feature>
<accession>A0A934TQE0</accession>
<evidence type="ECO:0000256" key="5">
    <source>
        <dbReference type="ARBA" id="ARBA00023136"/>
    </source>
</evidence>
<keyword evidence="5 6" id="KW-0472">Membrane</keyword>
<sequence>MIRKILEHPRWPMIKRVGGVLFLVVVAALLVRYAHKVDWPKVKQSVLELPRPVLLQALGVAAISHLVYSLMDLVGRNYTGHHMSKRQVMLVSFISYAFNLNLGSLVGGIGLRYRLYGNHDVRYSNITRVVTLALVTNWIGYILLAGLVFTIAPLQLPASFRLDQEELRLVGVLLLATAVVYLGLCTFSRQRSWTVRGHEVELPTTRMALAQFAISCTHWMTMAAVPWTLLQGAIDYPTALSVMLIAAMAGVMLHVPAGLGVTEAVFITLLATRVPQHQVLGALLAFRAIFYLVPLLVGGLLYAKVEIRMRKQVPA</sequence>
<evidence type="ECO:0000313" key="7">
    <source>
        <dbReference type="EMBL" id="MBK6005579.1"/>
    </source>
</evidence>
<name>A0A934TQE0_9BURK</name>
<dbReference type="RefSeq" id="WP_201166906.1">
    <property type="nucleotide sequence ID" value="NZ_JAEPWM010000001.1"/>
</dbReference>
<dbReference type="Pfam" id="PF03706">
    <property type="entry name" value="LPG_synthase_TM"/>
    <property type="match status" value="1"/>
</dbReference>
<dbReference type="PANTHER" id="PTHR39087:SF2">
    <property type="entry name" value="UPF0104 MEMBRANE PROTEIN MJ1595"/>
    <property type="match status" value="1"/>
</dbReference>
<evidence type="ECO:0000256" key="6">
    <source>
        <dbReference type="SAM" id="Phobius"/>
    </source>
</evidence>
<gene>
    <name evidence="7" type="ORF">JJB11_05695</name>
</gene>
<evidence type="ECO:0000256" key="1">
    <source>
        <dbReference type="ARBA" id="ARBA00004651"/>
    </source>
</evidence>
<feature type="transmembrane region" description="Helical" evidence="6">
    <location>
        <begin position="87"/>
        <end position="109"/>
    </location>
</feature>
<evidence type="ECO:0000256" key="3">
    <source>
        <dbReference type="ARBA" id="ARBA00022692"/>
    </source>
</evidence>
<keyword evidence="3 6" id="KW-0812">Transmembrane</keyword>
<keyword evidence="4 6" id="KW-1133">Transmembrane helix</keyword>
<evidence type="ECO:0000256" key="2">
    <source>
        <dbReference type="ARBA" id="ARBA00022475"/>
    </source>
</evidence>
<protein>
    <submittedName>
        <fullName evidence="7">UPF0104 family protein</fullName>
    </submittedName>
</protein>
<dbReference type="AlphaFoldDB" id="A0A934TQE0"/>
<comment type="caution">
    <text evidence="7">The sequence shown here is derived from an EMBL/GenBank/DDBJ whole genome shotgun (WGS) entry which is preliminary data.</text>
</comment>
<dbReference type="PANTHER" id="PTHR39087">
    <property type="entry name" value="UPF0104 MEMBRANE PROTEIN MJ1595"/>
    <property type="match status" value="1"/>
</dbReference>
<dbReference type="GO" id="GO:0005886">
    <property type="term" value="C:plasma membrane"/>
    <property type="evidence" value="ECO:0007669"/>
    <property type="project" value="UniProtKB-SubCell"/>
</dbReference>
<comment type="subcellular location">
    <subcellularLocation>
        <location evidence="1">Cell membrane</location>
        <topology evidence="1">Multi-pass membrane protein</topology>
    </subcellularLocation>
</comment>
<dbReference type="InterPro" id="IPR022791">
    <property type="entry name" value="L-PG_synthase/AglD"/>
</dbReference>